<protein>
    <submittedName>
        <fullName evidence="2">Uncharacterized protein</fullName>
    </submittedName>
</protein>
<dbReference type="Proteomes" id="UP000076969">
    <property type="component" value="Chromosome"/>
</dbReference>
<dbReference type="AlphaFoldDB" id="A0A172WH19"/>
<dbReference type="STRING" id="1712654.A7C91_05100"/>
<organism evidence="2 3">
    <name type="scientific">Thermococcus piezophilus</name>
    <dbReference type="NCBI Taxonomy" id="1712654"/>
    <lineage>
        <taxon>Archaea</taxon>
        <taxon>Methanobacteriati</taxon>
        <taxon>Methanobacteriota</taxon>
        <taxon>Thermococci</taxon>
        <taxon>Thermococcales</taxon>
        <taxon>Thermococcaceae</taxon>
        <taxon>Thermococcus</taxon>
    </lineage>
</organism>
<dbReference type="KEGG" id="tpie:A7C91_05100"/>
<evidence type="ECO:0000313" key="2">
    <source>
        <dbReference type="EMBL" id="ANF22615.1"/>
    </source>
</evidence>
<evidence type="ECO:0000313" key="3">
    <source>
        <dbReference type="Proteomes" id="UP000076969"/>
    </source>
</evidence>
<dbReference type="OrthoDB" id="91238at2157"/>
<sequence>MGLIKKLVIGFFVLLFLGIAGAFGIYYYVLSHYDQELIVSSNAAITGPVYYTSEVFQAGKYRIVAESDVVVEKIQTLDPNTGDAITEYEGDDVIYGSSNSFQVRINYNGPNPNAEYSVSVKIYRSVERD</sequence>
<evidence type="ECO:0000256" key="1">
    <source>
        <dbReference type="SAM" id="Phobius"/>
    </source>
</evidence>
<keyword evidence="1" id="KW-0472">Membrane</keyword>
<dbReference type="EMBL" id="CP015520">
    <property type="protein sequence ID" value="ANF22615.1"/>
    <property type="molecule type" value="Genomic_DNA"/>
</dbReference>
<keyword evidence="1" id="KW-1133">Transmembrane helix</keyword>
<proteinExistence type="predicted"/>
<dbReference type="GeneID" id="28495548"/>
<keyword evidence="3" id="KW-1185">Reference proteome</keyword>
<name>A0A172WH19_9EURY</name>
<reference evidence="3" key="1">
    <citation type="journal article" date="2016" name="Syst. Appl. Microbiol.">
        <title>Thermococcus piezophilus sp. nov., a novel hyperthermophilic and piezophilic archaeon with a broad pressure range for growth, isolated from a deepest hydrothermal vent at the Mid-Cayman Rise.</title>
        <authorList>
            <person name="Dalmasso C."/>
            <person name="Oger P."/>
            <person name="Selva G."/>
            <person name="Courtine D."/>
            <person name="L'Haridon S."/>
            <person name="Garlaschelli A."/>
            <person name="Roussel E."/>
            <person name="Miyazaki J."/>
            <person name="Reveillaud J."/>
            <person name="Jebbar M."/>
            <person name="Takai K."/>
            <person name="Maignien L."/>
            <person name="Alain K."/>
        </authorList>
    </citation>
    <scope>NUCLEOTIDE SEQUENCE [LARGE SCALE GENOMIC DNA]</scope>
    <source>
        <strain evidence="3">CDGS</strain>
    </source>
</reference>
<feature type="transmembrane region" description="Helical" evidence="1">
    <location>
        <begin position="7"/>
        <end position="29"/>
    </location>
</feature>
<gene>
    <name evidence="2" type="ORF">A7C91_05100</name>
</gene>
<dbReference type="RefSeq" id="WP_068665486.1">
    <property type="nucleotide sequence ID" value="NZ_CP015520.1"/>
</dbReference>
<accession>A0A172WH19</accession>
<keyword evidence="1" id="KW-0812">Transmembrane</keyword>